<comment type="subcellular location">
    <subcellularLocation>
        <location evidence="1">Membrane</location>
        <topology evidence="1">Multi-pass membrane protein</topology>
    </subcellularLocation>
</comment>
<dbReference type="GO" id="GO:0022857">
    <property type="term" value="F:transmembrane transporter activity"/>
    <property type="evidence" value="ECO:0007669"/>
    <property type="project" value="InterPro"/>
</dbReference>
<dbReference type="PROSITE" id="PS50850">
    <property type="entry name" value="MFS"/>
    <property type="match status" value="1"/>
</dbReference>
<dbReference type="EMBL" id="PQGA01000039">
    <property type="protein sequence ID" value="POR45188.1"/>
    <property type="molecule type" value="Genomic_DNA"/>
</dbReference>
<dbReference type="GO" id="GO:0016020">
    <property type="term" value="C:membrane"/>
    <property type="evidence" value="ECO:0007669"/>
    <property type="project" value="UniProtKB-SubCell"/>
</dbReference>
<feature type="transmembrane region" description="Helical" evidence="6">
    <location>
        <begin position="30"/>
        <end position="55"/>
    </location>
</feature>
<dbReference type="AlphaFoldDB" id="A0A2S4LRZ3"/>
<dbReference type="InterPro" id="IPR036259">
    <property type="entry name" value="MFS_trans_sf"/>
</dbReference>
<evidence type="ECO:0000256" key="2">
    <source>
        <dbReference type="ARBA" id="ARBA00022448"/>
    </source>
</evidence>
<comment type="caution">
    <text evidence="8">The sequence shown here is derived from an EMBL/GenBank/DDBJ whole genome shotgun (WGS) entry which is preliminary data.</text>
</comment>
<dbReference type="OrthoDB" id="6057322at2"/>
<dbReference type="Pfam" id="PF07690">
    <property type="entry name" value="MFS_1"/>
    <property type="match status" value="1"/>
</dbReference>
<feature type="transmembrane region" description="Helical" evidence="6">
    <location>
        <begin position="67"/>
        <end position="88"/>
    </location>
</feature>
<name>A0A2S4LRZ3_9BURK</name>
<accession>A0A2S4LRZ3</accession>
<evidence type="ECO:0000256" key="3">
    <source>
        <dbReference type="ARBA" id="ARBA00022692"/>
    </source>
</evidence>
<dbReference type="RefSeq" id="WP_103707912.1">
    <property type="nucleotide sequence ID" value="NZ_PQGA01000039.1"/>
</dbReference>
<evidence type="ECO:0000259" key="7">
    <source>
        <dbReference type="PROSITE" id="PS50850"/>
    </source>
</evidence>
<feature type="transmembrane region" description="Helical" evidence="6">
    <location>
        <begin position="281"/>
        <end position="303"/>
    </location>
</feature>
<feature type="transmembrane region" description="Helical" evidence="6">
    <location>
        <begin position="374"/>
        <end position="395"/>
    </location>
</feature>
<evidence type="ECO:0000256" key="1">
    <source>
        <dbReference type="ARBA" id="ARBA00004141"/>
    </source>
</evidence>
<feature type="transmembrane region" description="Helical" evidence="6">
    <location>
        <begin position="182"/>
        <end position="202"/>
    </location>
</feature>
<keyword evidence="5 6" id="KW-0472">Membrane</keyword>
<feature type="transmembrane region" description="Helical" evidence="6">
    <location>
        <begin position="407"/>
        <end position="432"/>
    </location>
</feature>
<gene>
    <name evidence="8" type="ORF">B0G62_1394</name>
</gene>
<keyword evidence="3 6" id="KW-0812">Transmembrane</keyword>
<feature type="domain" description="Major facilitator superfamily (MFS) profile" evidence="7">
    <location>
        <begin position="30"/>
        <end position="435"/>
    </location>
</feature>
<evidence type="ECO:0000313" key="8">
    <source>
        <dbReference type="EMBL" id="POR45188.1"/>
    </source>
</evidence>
<feature type="transmembrane region" description="Helical" evidence="6">
    <location>
        <begin position="97"/>
        <end position="115"/>
    </location>
</feature>
<dbReference type="InterPro" id="IPR011701">
    <property type="entry name" value="MFS"/>
</dbReference>
<evidence type="ECO:0000313" key="9">
    <source>
        <dbReference type="Proteomes" id="UP000237381"/>
    </source>
</evidence>
<dbReference type="InterPro" id="IPR020846">
    <property type="entry name" value="MFS_dom"/>
</dbReference>
<feature type="transmembrane region" description="Helical" evidence="6">
    <location>
        <begin position="315"/>
        <end position="337"/>
    </location>
</feature>
<dbReference type="SUPFAM" id="SSF103473">
    <property type="entry name" value="MFS general substrate transporter"/>
    <property type="match status" value="1"/>
</dbReference>
<dbReference type="InterPro" id="IPR044770">
    <property type="entry name" value="MFS_spinster-like"/>
</dbReference>
<feature type="transmembrane region" description="Helical" evidence="6">
    <location>
        <begin position="245"/>
        <end position="266"/>
    </location>
</feature>
<evidence type="ECO:0000256" key="6">
    <source>
        <dbReference type="SAM" id="Phobius"/>
    </source>
</evidence>
<reference evidence="8 9" key="1">
    <citation type="submission" date="2018-01" db="EMBL/GenBank/DDBJ databases">
        <title>Genomic Encyclopedia of Type Strains, Phase III (KMG-III): the genomes of soil and plant-associated and newly described type strains.</title>
        <authorList>
            <person name="Whitman W."/>
        </authorList>
    </citation>
    <scope>NUCLEOTIDE SEQUENCE [LARGE SCALE GENOMIC DNA]</scope>
    <source>
        <strain evidence="8 9">JCM 18070</strain>
    </source>
</reference>
<dbReference type="Proteomes" id="UP000237381">
    <property type="component" value="Unassembled WGS sequence"/>
</dbReference>
<proteinExistence type="predicted"/>
<feature type="transmembrane region" description="Helical" evidence="6">
    <location>
        <begin position="343"/>
        <end position="362"/>
    </location>
</feature>
<evidence type="ECO:0000256" key="5">
    <source>
        <dbReference type="ARBA" id="ARBA00023136"/>
    </source>
</evidence>
<keyword evidence="9" id="KW-1185">Reference proteome</keyword>
<feature type="transmembrane region" description="Helical" evidence="6">
    <location>
        <begin position="121"/>
        <end position="142"/>
    </location>
</feature>
<keyword evidence="4 6" id="KW-1133">Transmembrane helix</keyword>
<dbReference type="Gene3D" id="1.20.1250.20">
    <property type="entry name" value="MFS general substrate transporter like domains"/>
    <property type="match status" value="2"/>
</dbReference>
<organism evidence="8 9">
    <name type="scientific">Paraburkholderia eburnea</name>
    <dbReference type="NCBI Taxonomy" id="1189126"/>
    <lineage>
        <taxon>Bacteria</taxon>
        <taxon>Pseudomonadati</taxon>
        <taxon>Pseudomonadota</taxon>
        <taxon>Betaproteobacteria</taxon>
        <taxon>Burkholderiales</taxon>
        <taxon>Burkholderiaceae</taxon>
        <taxon>Paraburkholderia</taxon>
    </lineage>
</organism>
<keyword evidence="2" id="KW-0813">Transport</keyword>
<feature type="transmembrane region" description="Helical" evidence="6">
    <location>
        <begin position="154"/>
        <end position="176"/>
    </location>
</feature>
<dbReference type="PANTHER" id="PTHR23505">
    <property type="entry name" value="SPINSTER"/>
    <property type="match status" value="1"/>
</dbReference>
<dbReference type="PANTHER" id="PTHR23505:SF79">
    <property type="entry name" value="PROTEIN SPINSTER"/>
    <property type="match status" value="1"/>
</dbReference>
<evidence type="ECO:0000256" key="4">
    <source>
        <dbReference type="ARBA" id="ARBA00022989"/>
    </source>
</evidence>
<protein>
    <submittedName>
        <fullName evidence="8">Putative MFS family arabinose efflux permease</fullName>
    </submittedName>
</protein>
<sequence>MNGPDLRTAGIAHPGALDGWLFGRRRTLRVFSLFALLMIFDFADRMLIAALLPAIRLDWHITDAQAGLLNSALTFGMIVFAFPVALAIDRWSRVKTAALMGGVWSVAGALGGVAASFGPLLVARAVVGIGEAGYAPAAYSWIAAAFPRRHLQLGLGLFSAGAPVGMALGVAGAGYIAQHYGWRHAFGVVALPGLLVAALLYFGADYRSGDLLVGAARADRRDREGPIRVSASLSSRWRILGVPSLLFSFFMSGMTMMQSVPVFYFLPTWLNRVHHFPLQKASLLTSVLMLLPVVGTPLGGWIMDRVTQRYRRAKLVYVAVAAAFCSVLNLSIFHFVGGWQMQYGLLAISILVGSTAVTAPMSMTQELVHPRGRAFSATCGVIASAALGSMPGPWITGLLSDRFGLGLALTVVTFVSGVLMVCAALLALRFYLRDLGKTASAHGHTLAPAAT</sequence>